<accession>A0A3A8B4N1</accession>
<proteinExistence type="predicted"/>
<protein>
    <submittedName>
        <fullName evidence="1">Uncharacterized protein</fullName>
    </submittedName>
</protein>
<gene>
    <name evidence="1" type="ORF">D6850_14565</name>
</gene>
<reference evidence="1 2" key="1">
    <citation type="submission" date="2018-09" db="EMBL/GenBank/DDBJ databases">
        <title>Roseovarius spongiae sp. nov., isolated from a marine sponge.</title>
        <authorList>
            <person name="Zhuang L."/>
            <person name="Luo L."/>
        </authorList>
    </citation>
    <scope>NUCLEOTIDE SEQUENCE [LARGE SCALE GENOMIC DNA]</scope>
    <source>
        <strain evidence="1 2">HN-E21</strain>
    </source>
</reference>
<evidence type="ECO:0000313" key="2">
    <source>
        <dbReference type="Proteomes" id="UP000281128"/>
    </source>
</evidence>
<dbReference type="Proteomes" id="UP000281128">
    <property type="component" value="Unassembled WGS sequence"/>
</dbReference>
<organism evidence="1 2">
    <name type="scientific">Roseovarius spongiae</name>
    <dbReference type="NCBI Taxonomy" id="2320272"/>
    <lineage>
        <taxon>Bacteria</taxon>
        <taxon>Pseudomonadati</taxon>
        <taxon>Pseudomonadota</taxon>
        <taxon>Alphaproteobacteria</taxon>
        <taxon>Rhodobacterales</taxon>
        <taxon>Roseobacteraceae</taxon>
        <taxon>Roseovarius</taxon>
    </lineage>
</organism>
<dbReference type="AlphaFoldDB" id="A0A3A8B4N1"/>
<name>A0A3A8B4N1_9RHOB</name>
<sequence>MPSRFLRRDAPHGFAEWSDREQRAFDDATLFYDVFRSGAPDTVYAVGPPLKQTFRRFLKRAALTLDGVPAKMREISQSRRASILEITAPVRTPVTLGISHPQLSFSIAIAPDNLHRYADRRAMFTLSRNNTLEWVRDWARFHVETQGVEAIVLFDNASDIYHADALAEVLDKIDGLATFDVVPAPFQYGPIGLGRELTSARYLQFGVFEITRLRFLQDAAGVLNMDIDEMAYTPKGATVFDIAADTDAGFLTLPGSWRYPEPGAPMMHGAHTMRHSGEEEPMYPKWCLLPRGPHLGKSWRTHGLKGVPDQVEEGCGFFHCRMISESWHYDRSEYADLALEPDPLAQSVLVPALTGRAA</sequence>
<evidence type="ECO:0000313" key="1">
    <source>
        <dbReference type="EMBL" id="RKF13517.1"/>
    </source>
</evidence>
<dbReference type="EMBL" id="RAPE01000004">
    <property type="protein sequence ID" value="RKF13517.1"/>
    <property type="molecule type" value="Genomic_DNA"/>
</dbReference>
<keyword evidence="2" id="KW-1185">Reference proteome</keyword>
<comment type="caution">
    <text evidence="1">The sequence shown here is derived from an EMBL/GenBank/DDBJ whole genome shotgun (WGS) entry which is preliminary data.</text>
</comment>